<protein>
    <submittedName>
        <fullName evidence="2">Uncharacterized protein</fullName>
    </submittedName>
</protein>
<gene>
    <name evidence="2" type="ORF">RSOLAG22IIIB_07510</name>
</gene>
<evidence type="ECO:0000256" key="1">
    <source>
        <dbReference type="SAM" id="MobiDB-lite"/>
    </source>
</evidence>
<evidence type="ECO:0000313" key="2">
    <source>
        <dbReference type="EMBL" id="CUA67661.1"/>
    </source>
</evidence>
<dbReference type="Proteomes" id="UP000044841">
    <property type="component" value="Unassembled WGS sequence"/>
</dbReference>
<feature type="compositionally biased region" description="Low complexity" evidence="1">
    <location>
        <begin position="243"/>
        <end position="253"/>
    </location>
</feature>
<evidence type="ECO:0000313" key="3">
    <source>
        <dbReference type="Proteomes" id="UP000044841"/>
    </source>
</evidence>
<feature type="compositionally biased region" description="Acidic residues" evidence="1">
    <location>
        <begin position="533"/>
        <end position="550"/>
    </location>
</feature>
<feature type="compositionally biased region" description="Polar residues" evidence="1">
    <location>
        <begin position="167"/>
        <end position="188"/>
    </location>
</feature>
<feature type="compositionally biased region" description="Polar residues" evidence="1">
    <location>
        <begin position="451"/>
        <end position="467"/>
    </location>
</feature>
<dbReference type="AlphaFoldDB" id="A0A0K6FN44"/>
<feature type="compositionally biased region" description="Basic and acidic residues" evidence="1">
    <location>
        <begin position="432"/>
        <end position="443"/>
    </location>
</feature>
<proteinExistence type="predicted"/>
<sequence length="559" mass="61457">MTDSESGSGPVLRWSERQRSLTKKIAPYDERMEELKQRREESKQKKTVAKKRQTGLKLLESAQSKLSPVPERSLLSPKASQFPTGRDSDSRTPTKGKGKGHAEDPQPLQAVAKGGCIISPDKESRSKGSGPRLGFSDDVEPGEFDNEPAPHKPLAVCAIDAPESLPAESQSANDSSEACKSRSITNLFLQKRRADEENQDRPPNKCHQHKSSANLSANFGPDPDLRNTVRNGESTLERPPPSTSQAAQPQSLSHSTDGSGRGELGNSREISVAARLSAPSKQAIPKPSPLTQDSSQRPEPDGNSAGSAYRGHTQVPDCRSPPPINRPRNPPEFSRPRASSRPRSRSPGRWVADTATDVDQQRGDSQLGPRALSPRRRLPSPRPPALSPRRRSPASRRRSLSPRRAPNPPQRLELPRGHPQAPHLHSSTPHRRTNDVPRPRDPPPRQNDTQTSAQSNNQQRRTGPTTEANERRSSARSDPKQNTSQGTLREKASNSRASKTSAGRSRSKQKSAGKSRSKSRRDNRRGKHARESTEEEEESDEADNKDEDADNKDVVKVTK</sequence>
<feature type="compositionally biased region" description="Basic and acidic residues" evidence="1">
    <location>
        <begin position="28"/>
        <end position="44"/>
    </location>
</feature>
<feature type="compositionally biased region" description="Basic residues" evidence="1">
    <location>
        <begin position="388"/>
        <end position="401"/>
    </location>
</feature>
<feature type="compositionally biased region" description="Pro residues" evidence="1">
    <location>
        <begin position="319"/>
        <end position="330"/>
    </location>
</feature>
<feature type="compositionally biased region" description="Basic and acidic residues" evidence="1">
    <location>
        <begin position="468"/>
        <end position="479"/>
    </location>
</feature>
<keyword evidence="3" id="KW-1185">Reference proteome</keyword>
<feature type="compositionally biased region" description="Polar residues" evidence="1">
    <location>
        <begin position="494"/>
        <end position="503"/>
    </location>
</feature>
<feature type="compositionally biased region" description="Basic and acidic residues" evidence="1">
    <location>
        <begin position="192"/>
        <end position="203"/>
    </location>
</feature>
<name>A0A0K6FN44_9AGAM</name>
<accession>A0A0K6FN44</accession>
<reference evidence="2 3" key="1">
    <citation type="submission" date="2015-07" db="EMBL/GenBank/DDBJ databases">
        <authorList>
            <person name="Noorani M."/>
        </authorList>
    </citation>
    <scope>NUCLEOTIDE SEQUENCE [LARGE SCALE GENOMIC DNA]</scope>
    <source>
        <strain evidence="2">BBA 69670</strain>
    </source>
</reference>
<feature type="region of interest" description="Disordered" evidence="1">
    <location>
        <begin position="28"/>
        <end position="559"/>
    </location>
</feature>
<feature type="compositionally biased region" description="Basic residues" evidence="1">
    <location>
        <begin position="505"/>
        <end position="528"/>
    </location>
</feature>
<dbReference type="EMBL" id="CYGV01000180">
    <property type="protein sequence ID" value="CUA67661.1"/>
    <property type="molecule type" value="Genomic_DNA"/>
</dbReference>
<feature type="compositionally biased region" description="Acidic residues" evidence="1">
    <location>
        <begin position="137"/>
        <end position="146"/>
    </location>
</feature>
<organism evidence="2 3">
    <name type="scientific">Rhizoctonia solani</name>
    <dbReference type="NCBI Taxonomy" id="456999"/>
    <lineage>
        <taxon>Eukaryota</taxon>
        <taxon>Fungi</taxon>
        <taxon>Dikarya</taxon>
        <taxon>Basidiomycota</taxon>
        <taxon>Agaricomycotina</taxon>
        <taxon>Agaricomycetes</taxon>
        <taxon>Cantharellales</taxon>
        <taxon>Ceratobasidiaceae</taxon>
        <taxon>Rhizoctonia</taxon>
    </lineage>
</organism>
<feature type="compositionally biased region" description="Basic residues" evidence="1">
    <location>
        <begin position="45"/>
        <end position="54"/>
    </location>
</feature>